<reference evidence="1" key="1">
    <citation type="submission" date="2021-02" db="EMBL/GenBank/DDBJ databases">
        <authorList>
            <consortium name="DOE Joint Genome Institute"/>
            <person name="Ahrendt S."/>
            <person name="Looney B.P."/>
            <person name="Miyauchi S."/>
            <person name="Morin E."/>
            <person name="Drula E."/>
            <person name="Courty P.E."/>
            <person name="Chicoki N."/>
            <person name="Fauchery L."/>
            <person name="Kohler A."/>
            <person name="Kuo A."/>
            <person name="Labutti K."/>
            <person name="Pangilinan J."/>
            <person name="Lipzen A."/>
            <person name="Riley R."/>
            <person name="Andreopoulos W."/>
            <person name="He G."/>
            <person name="Johnson J."/>
            <person name="Barry K.W."/>
            <person name="Grigoriev I.V."/>
            <person name="Nagy L."/>
            <person name="Hibbett D."/>
            <person name="Henrissat B."/>
            <person name="Matheny P.B."/>
            <person name="Labbe J."/>
            <person name="Martin F."/>
        </authorList>
    </citation>
    <scope>NUCLEOTIDE SEQUENCE</scope>
    <source>
        <strain evidence="1">EC-137</strain>
    </source>
</reference>
<sequence>MDGSSKGQSGQSLTPFLQSGPSQTNKKEVSSDKEPGGGRGTSERTERVRNDESKARHRGSPQNEIVGRTAKSTLMCGSNTQQQLAARLPSGELLDAKASERLLKGIIRPENELEQGSESSYKLTTSSEHVQPLFSHSRVPCKFFENFPLSSFPSLSLLLDSVRPGLVSRLDSDNASVVRISQNPRIPWSSQQITDSIFDLASSRNTSCTASLARTISSLSSKNKLSFSFFPQPASSQRIPIKPSTKMRERPSFERWLSGCACAANLDNSEASSGEPILVWDLPVLVERCDNSPPAPRGITAIYNNTLSIHAETGYRLGVGEFRDQSGQPTAHHELLLVRPRLTFVDDPARLADVLHSHGYEGTEVTAKDRNLITTVHVDGCMFFSTYGPIGDLRKEQEEQGFKTTAKASYSDDEEDPSDELPTHEALTSLAYANTPRACVERSLADYTTLAREAYEWYEDGKTGLAVSIKDLRHMFAIEPAAERGLSHSLDGVFVGGYAQLKKDGITKPLSFFGARARIITRTHAQATVFHEVSARSPLQEAAVQRRAISSNLAYAIRRTPYDASSKIARIFKRVVTPNDHADADSEDLEYEEVEPPRKDTPPSSPRQISPSLPALKKLLYSEDEDAVGSDDEEMMDDLPRIRGYTSALGKERIDSAEKLLGGDTYPSKEPYADTPVGNGTPGIPDLWQATMYYKVTMPRSLRENDKQPPYISKETARTIDRAEIDNLLLSKFPEWARVAKLDSTEYCQLLENTMGIKIEDRKTLLPFHHPDNPLRIDTTLLPDWLKMQIRAGELNPNATVHQLLDHTASKFLAPSSARWPAIKADAFDCRGVLRFWHGMHTRLTALDPILDFEYEFLSAHFAGAHIRLLHHMRRNLEEISRVVRHIHKHLMIPISLLVLQCGKHFADEIIQGIPGHRSLTELIRDAPETEAVGSLPRIEPESRPWSPVSVASTSSSARTYDQIIAKALSEPLVMNPMLNQEDHHTTSGKRSIFPTTWLTNTSRSYFDPGNPLNSGPASWLPKYLAEGRRIGRLTELSSAIDFTRYILERRTIGAPEHYHLLDNPREALELDTFMNRLNSKAIEDRLCYGGDTFENQQRALEKIFNDIPKYIVGLSPTGYQMASFGITQIFERAGPQPWMPSSMPSLESLSDALDSASDMSISSSVNESRHVPIQRNVPGENNRVYRMQESCVPQAQQSKEQLLRQEAIQNMLKKPPCARKEGIRTTSANLTPPPPVSVSALEAVARAERLVPRQNGLPRMERKEDRVLKILTRTPAISLKARGLGTDPGGPLREGTIGKPDEEMMDIDEQEWAGMIPRNETAVYIFRSMLNPRAEPFVPRQHNAARVYSVQSLSVPSSTPFPKETEPLSRLDFSPAKSSVKVEPLSPMAFAPESAPSHDDRKTGTARKRVTLRYGYVGSGYPGKQGALDTGRNLGGKSRAGQDFTPTDTGKKQWCFLDPIDGQYRVAPGPYLSSTFAGSVQGASSTSQVLCPSPHSSSGACGAKEPRACPGNGWDECCPALRLGPLREHTQPTMVGTFPCEGSAERILGIETFSHGTATPSTALGQECDDISATPTIISASQPVAPISSSPNLTPPGQSGPAIHGPTHYLHSTPPHGGDQHDSRNVTHSGVSDDPDPVPSPSSSAQATGVPSIPLKAPMVSVGGLRLRCGRPRPYPFYRNGRPISLQFPDQARAQSIAAAAYSHAHRPEGISTNAVVFTDIDTPVSDATLGDVYFRALVLHQQTIIHIIELLIVAFEALLSQLPSAASALFDLDRILAQQPFRASASPLSLPAPVAPQFSRINPFVRPSEAALLKAAQRYFASTGRVAQAIALANVMGTQFSDDWIIQPLVKGYALDRCGFEGHAATYDRRIFTTASQLEQVRIPR</sequence>
<dbReference type="EMBL" id="MU274200">
    <property type="protein sequence ID" value="KAI0026772.1"/>
    <property type="molecule type" value="Genomic_DNA"/>
</dbReference>
<comment type="caution">
    <text evidence="1">The sequence shown here is derived from an EMBL/GenBank/DDBJ whole genome shotgun (WGS) entry which is preliminary data.</text>
</comment>
<organism evidence="1 2">
    <name type="scientific">Vararia minispora EC-137</name>
    <dbReference type="NCBI Taxonomy" id="1314806"/>
    <lineage>
        <taxon>Eukaryota</taxon>
        <taxon>Fungi</taxon>
        <taxon>Dikarya</taxon>
        <taxon>Basidiomycota</taxon>
        <taxon>Agaricomycotina</taxon>
        <taxon>Agaricomycetes</taxon>
        <taxon>Russulales</taxon>
        <taxon>Lachnocladiaceae</taxon>
        <taxon>Vararia</taxon>
    </lineage>
</organism>
<proteinExistence type="predicted"/>
<gene>
    <name evidence="1" type="ORF">K488DRAFT_75090</name>
</gene>
<evidence type="ECO:0000313" key="2">
    <source>
        <dbReference type="Proteomes" id="UP000814128"/>
    </source>
</evidence>
<reference evidence="1" key="2">
    <citation type="journal article" date="2022" name="New Phytol.">
        <title>Evolutionary transition to the ectomycorrhizal habit in the genomes of a hyperdiverse lineage of mushroom-forming fungi.</title>
        <authorList>
            <person name="Looney B."/>
            <person name="Miyauchi S."/>
            <person name="Morin E."/>
            <person name="Drula E."/>
            <person name="Courty P.E."/>
            <person name="Kohler A."/>
            <person name="Kuo A."/>
            <person name="LaButti K."/>
            <person name="Pangilinan J."/>
            <person name="Lipzen A."/>
            <person name="Riley R."/>
            <person name="Andreopoulos W."/>
            <person name="He G."/>
            <person name="Johnson J."/>
            <person name="Nolan M."/>
            <person name="Tritt A."/>
            <person name="Barry K.W."/>
            <person name="Grigoriev I.V."/>
            <person name="Nagy L.G."/>
            <person name="Hibbett D."/>
            <person name="Henrissat B."/>
            <person name="Matheny P.B."/>
            <person name="Labbe J."/>
            <person name="Martin F.M."/>
        </authorList>
    </citation>
    <scope>NUCLEOTIDE SEQUENCE</scope>
    <source>
        <strain evidence="1">EC-137</strain>
    </source>
</reference>
<evidence type="ECO:0000313" key="1">
    <source>
        <dbReference type="EMBL" id="KAI0026772.1"/>
    </source>
</evidence>
<keyword evidence="2" id="KW-1185">Reference proteome</keyword>
<dbReference type="Proteomes" id="UP000814128">
    <property type="component" value="Unassembled WGS sequence"/>
</dbReference>
<protein>
    <submittedName>
        <fullName evidence="1">Uncharacterized protein</fullName>
    </submittedName>
</protein>
<accession>A0ACB8Q505</accession>
<name>A0ACB8Q505_9AGAM</name>